<dbReference type="Gene3D" id="3.40.309.10">
    <property type="entry name" value="Aldehyde Dehydrogenase, Chain A, domain 2"/>
    <property type="match status" value="1"/>
</dbReference>
<reference evidence="6 7" key="1">
    <citation type="submission" date="2024-10" db="EMBL/GenBank/DDBJ databases">
        <title>The Natural Products Discovery Center: Release of the First 8490 Sequenced Strains for Exploring Actinobacteria Biosynthetic Diversity.</title>
        <authorList>
            <person name="Kalkreuter E."/>
            <person name="Kautsar S.A."/>
            <person name="Yang D."/>
            <person name="Bader C.D."/>
            <person name="Teijaro C.N."/>
            <person name="Fluegel L."/>
            <person name="Davis C.M."/>
            <person name="Simpson J.R."/>
            <person name="Lauterbach L."/>
            <person name="Steele A.D."/>
            <person name="Gui C."/>
            <person name="Meng S."/>
            <person name="Li G."/>
            <person name="Viehrig K."/>
            <person name="Ye F."/>
            <person name="Su P."/>
            <person name="Kiefer A.F."/>
            <person name="Nichols A."/>
            <person name="Cepeda A.J."/>
            <person name="Yan W."/>
            <person name="Fan B."/>
            <person name="Jiang Y."/>
            <person name="Adhikari A."/>
            <person name="Zheng C.-J."/>
            <person name="Schuster L."/>
            <person name="Cowan T.M."/>
            <person name="Smanski M.J."/>
            <person name="Chevrette M.G."/>
            <person name="De Carvalho L.P.S."/>
            <person name="Shen B."/>
        </authorList>
    </citation>
    <scope>NUCLEOTIDE SEQUENCE [LARGE SCALE GENOMIC DNA]</scope>
    <source>
        <strain evidence="6 7">NPDC007066</strain>
    </source>
</reference>
<protein>
    <submittedName>
        <fullName evidence="6">Aldehyde dehydrogenase</fullName>
    </submittedName>
</protein>
<evidence type="ECO:0000256" key="3">
    <source>
        <dbReference type="PROSITE-ProRule" id="PRU10007"/>
    </source>
</evidence>
<organism evidence="6 7">
    <name type="scientific">Streptomyces massasporeus</name>
    <dbReference type="NCBI Taxonomy" id="67324"/>
    <lineage>
        <taxon>Bacteria</taxon>
        <taxon>Bacillati</taxon>
        <taxon>Actinomycetota</taxon>
        <taxon>Actinomycetes</taxon>
        <taxon>Kitasatosporales</taxon>
        <taxon>Streptomycetaceae</taxon>
        <taxon>Streptomyces</taxon>
    </lineage>
</organism>
<keyword evidence="2 4" id="KW-0560">Oxidoreductase</keyword>
<sequence length="487" mass="51191">MPQQADPRHLREHLFIGGEWRPSTSPDTITVISPVIEEPVGQAPDTAPADVDAAVAAARHALTASPWASWNADTRAAALDRLADALEQRAEETARLVTAEMGMPISVSGAVEGPGPARTLRYFAGLARTTPQEERRPAFPGPGTTVVRRDPVGVVAVVVPWNFPQSLMMFKVAPALAAGCAVVVKPAPETVLDAFQLADAAQEAGIPDGVVNVVTGGRETGAYLVAHPAVDKVAFTGSTEAGRAIGEVCGRLLRPATLELGGKSAAIMLDDADLGQAVRGLAWACLLNSGQTCYTSSRILAPRSRYAEVVYAVADLAGSLRVGDPADPATRVGPLASARQRDRVESYIDAGRAEGARVVTGGGRPAGFERGWFVEPTVFADLDNSATLAREEIFGPVLAVIPYDDLDQALAIADDSPYGLAGTVWTSDEDKGLEIARRMRTGTVGVNFYNIDLGAPFGGVKASGLGRELGPEGLAAYVEYKSVYLRR</sequence>
<dbReference type="SUPFAM" id="SSF53720">
    <property type="entry name" value="ALDH-like"/>
    <property type="match status" value="1"/>
</dbReference>
<evidence type="ECO:0000256" key="4">
    <source>
        <dbReference type="RuleBase" id="RU003345"/>
    </source>
</evidence>
<dbReference type="EMBL" id="JBIAFP010000060">
    <property type="protein sequence ID" value="MFE9231362.1"/>
    <property type="molecule type" value="Genomic_DNA"/>
</dbReference>
<dbReference type="InterPro" id="IPR029510">
    <property type="entry name" value="Ald_DH_CS_GLU"/>
</dbReference>
<keyword evidence="7" id="KW-1185">Reference proteome</keyword>
<dbReference type="Pfam" id="PF00171">
    <property type="entry name" value="Aldedh"/>
    <property type="match status" value="1"/>
</dbReference>
<gene>
    <name evidence="6" type="ORF">ACFYM3_43685</name>
</gene>
<dbReference type="RefSeq" id="WP_358292976.1">
    <property type="nucleotide sequence ID" value="NZ_JBEYGJ010000076.1"/>
</dbReference>
<dbReference type="PANTHER" id="PTHR42804">
    <property type="entry name" value="ALDEHYDE DEHYDROGENASE"/>
    <property type="match status" value="1"/>
</dbReference>
<evidence type="ECO:0000313" key="7">
    <source>
        <dbReference type="Proteomes" id="UP001601288"/>
    </source>
</evidence>
<feature type="active site" evidence="3">
    <location>
        <position position="259"/>
    </location>
</feature>
<evidence type="ECO:0000256" key="1">
    <source>
        <dbReference type="ARBA" id="ARBA00009986"/>
    </source>
</evidence>
<feature type="domain" description="Aldehyde dehydrogenase" evidence="5">
    <location>
        <begin position="20"/>
        <end position="483"/>
    </location>
</feature>
<evidence type="ECO:0000256" key="2">
    <source>
        <dbReference type="ARBA" id="ARBA00023002"/>
    </source>
</evidence>
<dbReference type="PANTHER" id="PTHR42804:SF1">
    <property type="entry name" value="ALDEHYDE DEHYDROGENASE-RELATED"/>
    <property type="match status" value="1"/>
</dbReference>
<dbReference type="InterPro" id="IPR016162">
    <property type="entry name" value="Ald_DH_N"/>
</dbReference>
<dbReference type="CDD" id="cd07139">
    <property type="entry name" value="ALDH_AldA-Rv0768"/>
    <property type="match status" value="1"/>
</dbReference>
<comment type="caution">
    <text evidence="6">The sequence shown here is derived from an EMBL/GenBank/DDBJ whole genome shotgun (WGS) entry which is preliminary data.</text>
</comment>
<name>A0ABW6LSJ2_9ACTN</name>
<dbReference type="InterPro" id="IPR015590">
    <property type="entry name" value="Aldehyde_DH_dom"/>
</dbReference>
<dbReference type="PROSITE" id="PS00687">
    <property type="entry name" value="ALDEHYDE_DEHYDR_GLU"/>
    <property type="match status" value="1"/>
</dbReference>
<dbReference type="Gene3D" id="3.40.605.10">
    <property type="entry name" value="Aldehyde Dehydrogenase, Chain A, domain 1"/>
    <property type="match status" value="1"/>
</dbReference>
<dbReference type="InterPro" id="IPR016161">
    <property type="entry name" value="Ald_DH/histidinol_DH"/>
</dbReference>
<evidence type="ECO:0000313" key="6">
    <source>
        <dbReference type="EMBL" id="MFE9231362.1"/>
    </source>
</evidence>
<dbReference type="InterPro" id="IPR016163">
    <property type="entry name" value="Ald_DH_C"/>
</dbReference>
<proteinExistence type="inferred from homology"/>
<dbReference type="Proteomes" id="UP001601288">
    <property type="component" value="Unassembled WGS sequence"/>
</dbReference>
<accession>A0ABW6LSJ2</accession>
<comment type="similarity">
    <text evidence="1 4">Belongs to the aldehyde dehydrogenase family.</text>
</comment>
<evidence type="ECO:0000259" key="5">
    <source>
        <dbReference type="Pfam" id="PF00171"/>
    </source>
</evidence>